<dbReference type="InterPro" id="IPR008918">
    <property type="entry name" value="HhH2"/>
</dbReference>
<gene>
    <name evidence="8" type="ORF">CEY15_01510</name>
</gene>
<dbReference type="CDD" id="cd09898">
    <property type="entry name" value="H3TH_53EXO"/>
    <property type="match status" value="1"/>
</dbReference>
<dbReference type="Pfam" id="PF02739">
    <property type="entry name" value="5_3_exonuc_N"/>
    <property type="match status" value="1"/>
</dbReference>
<evidence type="ECO:0000256" key="2">
    <source>
        <dbReference type="ARBA" id="ARBA00022801"/>
    </source>
</evidence>
<accession>A0A2A2WUM7</accession>
<keyword evidence="3 8" id="KW-0269">Exonuclease</keyword>
<dbReference type="SUPFAM" id="SSF47807">
    <property type="entry name" value="5' to 3' exonuclease, C-terminal subdomain"/>
    <property type="match status" value="1"/>
</dbReference>
<sequence>MSQGPLMVLDSAGLWFRAFHSVPEKITGPDGAPANAVRGFCDMVSVLLEEYSPTGLVAALDREWRPDWRVELLPSYKAHRVGDDGGEDAPASLHPQVGAIREILTAAGITQASAADAEADDVLAELAARDREVLVVTGDRDLFQLASATTTVVYVGAGMRKRLAYTPEVVAERFDLPAGDDARVYADYAVLVGDASDGLPGVAGIGTKTAASLLREYADLDGIVAAAEDEGSGLSARQRTAVLEAADYLAAARGVVRLRTRGIEPEFEGDVDGRRGRVDREKLDLLGEATGQTRAIGRLEKAASVLDPA</sequence>
<evidence type="ECO:0000259" key="7">
    <source>
        <dbReference type="SMART" id="SM00475"/>
    </source>
</evidence>
<dbReference type="SMART" id="SM00279">
    <property type="entry name" value="HhH2"/>
    <property type="match status" value="1"/>
</dbReference>
<keyword evidence="1" id="KW-0540">Nuclease</keyword>
<dbReference type="Gene3D" id="1.10.150.20">
    <property type="entry name" value="5' to 3' exonuclease, C-terminal subdomain"/>
    <property type="match status" value="1"/>
</dbReference>
<dbReference type="InterPro" id="IPR038969">
    <property type="entry name" value="FEN"/>
</dbReference>
<comment type="caution">
    <text evidence="8">The sequence shown here is derived from an EMBL/GenBank/DDBJ whole genome shotgun (WGS) entry which is preliminary data.</text>
</comment>
<reference evidence="9" key="1">
    <citation type="submission" date="2017-09" db="EMBL/GenBank/DDBJ databases">
        <authorList>
            <person name="Zhang Y."/>
            <person name="Huang X."/>
            <person name="Liu J."/>
            <person name="Lu L."/>
            <person name="Peng K."/>
        </authorList>
    </citation>
    <scope>NUCLEOTIDE SEQUENCE [LARGE SCALE GENOMIC DNA]</scope>
    <source>
        <strain evidence="9">S-XJ-1</strain>
    </source>
</reference>
<evidence type="ECO:0000256" key="1">
    <source>
        <dbReference type="ARBA" id="ARBA00022722"/>
    </source>
</evidence>
<keyword evidence="2" id="KW-0378">Hydrolase</keyword>
<proteinExistence type="predicted"/>
<dbReference type="InterPro" id="IPR036279">
    <property type="entry name" value="5-3_exonuclease_C_sf"/>
</dbReference>
<dbReference type="CDD" id="cd09859">
    <property type="entry name" value="PIN_53EXO"/>
    <property type="match status" value="1"/>
</dbReference>
<feature type="domain" description="5'-3' exonuclease" evidence="7">
    <location>
        <begin position="4"/>
        <end position="277"/>
    </location>
</feature>
<evidence type="ECO:0000256" key="3">
    <source>
        <dbReference type="ARBA" id="ARBA00022839"/>
    </source>
</evidence>
<dbReference type="OrthoDB" id="9806424at2"/>
<evidence type="ECO:0000313" key="9">
    <source>
        <dbReference type="Proteomes" id="UP000218810"/>
    </source>
</evidence>
<dbReference type="InterPro" id="IPR002421">
    <property type="entry name" value="5-3_exonuclease"/>
</dbReference>
<evidence type="ECO:0000256" key="4">
    <source>
        <dbReference type="ARBA" id="ARBA00023125"/>
    </source>
</evidence>
<dbReference type="InterPro" id="IPR020046">
    <property type="entry name" value="5-3_exonucl_a-hlix_arch_N"/>
</dbReference>
<dbReference type="SMART" id="SM00475">
    <property type="entry name" value="53EXOc"/>
    <property type="match status" value="1"/>
</dbReference>
<dbReference type="PANTHER" id="PTHR42646:SF2">
    <property type="entry name" value="5'-3' EXONUCLEASE FAMILY PROTEIN"/>
    <property type="match status" value="1"/>
</dbReference>
<dbReference type="PANTHER" id="PTHR42646">
    <property type="entry name" value="FLAP ENDONUCLEASE XNI"/>
    <property type="match status" value="1"/>
</dbReference>
<organism evidence="8 9">
    <name type="scientific">Dietzia natronolimnaea</name>
    <dbReference type="NCBI Taxonomy" id="161920"/>
    <lineage>
        <taxon>Bacteria</taxon>
        <taxon>Bacillati</taxon>
        <taxon>Actinomycetota</taxon>
        <taxon>Actinomycetes</taxon>
        <taxon>Mycobacteriales</taxon>
        <taxon>Dietziaceae</taxon>
        <taxon>Dietzia</taxon>
    </lineage>
</organism>
<protein>
    <recommendedName>
        <fullName evidence="6">5'-3' exonuclease</fullName>
    </recommendedName>
</protein>
<dbReference type="InterPro" id="IPR029060">
    <property type="entry name" value="PIN-like_dom_sf"/>
</dbReference>
<dbReference type="SUPFAM" id="SSF88723">
    <property type="entry name" value="PIN domain-like"/>
    <property type="match status" value="1"/>
</dbReference>
<dbReference type="EMBL" id="NTGA01000002">
    <property type="protein sequence ID" value="PAY24876.1"/>
    <property type="molecule type" value="Genomic_DNA"/>
</dbReference>
<evidence type="ECO:0000313" key="8">
    <source>
        <dbReference type="EMBL" id="PAY24876.1"/>
    </source>
</evidence>
<name>A0A2A2WUM7_9ACTN</name>
<dbReference type="Pfam" id="PF01367">
    <property type="entry name" value="5_3_exonuc"/>
    <property type="match status" value="1"/>
</dbReference>
<keyword evidence="9" id="KW-1185">Reference proteome</keyword>
<evidence type="ECO:0000256" key="6">
    <source>
        <dbReference type="ARBA" id="ARBA00050026"/>
    </source>
</evidence>
<dbReference type="GO" id="GO:0003677">
    <property type="term" value="F:DNA binding"/>
    <property type="evidence" value="ECO:0007669"/>
    <property type="project" value="UniProtKB-KW"/>
</dbReference>
<dbReference type="GO" id="GO:0033567">
    <property type="term" value="P:DNA replication, Okazaki fragment processing"/>
    <property type="evidence" value="ECO:0007669"/>
    <property type="project" value="InterPro"/>
</dbReference>
<dbReference type="AlphaFoldDB" id="A0A2A2WUM7"/>
<dbReference type="GO" id="GO:0008409">
    <property type="term" value="F:5'-3' exonuclease activity"/>
    <property type="evidence" value="ECO:0007669"/>
    <property type="project" value="InterPro"/>
</dbReference>
<dbReference type="Proteomes" id="UP000218810">
    <property type="component" value="Unassembled WGS sequence"/>
</dbReference>
<keyword evidence="4" id="KW-0238">DNA-binding</keyword>
<comment type="function">
    <text evidence="5">5'-3' exonuclease acting preferentially on double-stranded DNA.</text>
</comment>
<dbReference type="RefSeq" id="WP_095716971.1">
    <property type="nucleotide sequence ID" value="NZ_NTGA01000002.1"/>
</dbReference>
<dbReference type="GO" id="GO:0017108">
    <property type="term" value="F:5'-flap endonuclease activity"/>
    <property type="evidence" value="ECO:0007669"/>
    <property type="project" value="InterPro"/>
</dbReference>
<dbReference type="InterPro" id="IPR020045">
    <property type="entry name" value="DNA_polI_H3TH"/>
</dbReference>
<dbReference type="Gene3D" id="3.40.50.1010">
    <property type="entry name" value="5'-nuclease"/>
    <property type="match status" value="1"/>
</dbReference>
<evidence type="ECO:0000256" key="5">
    <source>
        <dbReference type="ARBA" id="ARBA00049957"/>
    </source>
</evidence>